<keyword evidence="3" id="KW-1185">Reference proteome</keyword>
<dbReference type="Proteomes" id="UP000653674">
    <property type="component" value="Unassembled WGS sequence"/>
</dbReference>
<keyword evidence="1" id="KW-1133">Transmembrane helix</keyword>
<proteinExistence type="predicted"/>
<keyword evidence="1" id="KW-0812">Transmembrane</keyword>
<name>A0A8J3LPA8_9ACTN</name>
<keyword evidence="1" id="KW-0472">Membrane</keyword>
<dbReference type="AlphaFoldDB" id="A0A8J3LPA8"/>
<gene>
    <name evidence="2" type="ORF">Pfl04_34330</name>
</gene>
<sequence>MVRSVDSRITSLVRRDRLLAVAFTVLMWVFLALVYFAASSVASSTTVSVVLLASMLMLGAFNTASIVGMIRTYAANRDLIYREDILNLDRARQQRAGVGRAV</sequence>
<accession>A0A8J3LPA8</accession>
<feature type="transmembrane region" description="Helical" evidence="1">
    <location>
        <begin position="50"/>
        <end position="70"/>
    </location>
</feature>
<organism evidence="2 3">
    <name type="scientific">Planosporangium flavigriseum</name>
    <dbReference type="NCBI Taxonomy" id="373681"/>
    <lineage>
        <taxon>Bacteria</taxon>
        <taxon>Bacillati</taxon>
        <taxon>Actinomycetota</taxon>
        <taxon>Actinomycetes</taxon>
        <taxon>Micromonosporales</taxon>
        <taxon>Micromonosporaceae</taxon>
        <taxon>Planosporangium</taxon>
    </lineage>
</organism>
<protein>
    <submittedName>
        <fullName evidence="2">Uncharacterized protein</fullName>
    </submittedName>
</protein>
<feature type="transmembrane region" description="Helical" evidence="1">
    <location>
        <begin position="18"/>
        <end position="38"/>
    </location>
</feature>
<evidence type="ECO:0000256" key="1">
    <source>
        <dbReference type="SAM" id="Phobius"/>
    </source>
</evidence>
<reference evidence="2" key="1">
    <citation type="submission" date="2021-01" db="EMBL/GenBank/DDBJ databases">
        <title>Whole genome shotgun sequence of Planosporangium flavigriseum NBRC 105377.</title>
        <authorList>
            <person name="Komaki H."/>
            <person name="Tamura T."/>
        </authorList>
    </citation>
    <scope>NUCLEOTIDE SEQUENCE</scope>
    <source>
        <strain evidence="2">NBRC 105377</strain>
    </source>
</reference>
<evidence type="ECO:0000313" key="3">
    <source>
        <dbReference type="Proteomes" id="UP000653674"/>
    </source>
</evidence>
<evidence type="ECO:0000313" key="2">
    <source>
        <dbReference type="EMBL" id="GIG75029.1"/>
    </source>
</evidence>
<dbReference type="EMBL" id="BONU01000025">
    <property type="protein sequence ID" value="GIG75029.1"/>
    <property type="molecule type" value="Genomic_DNA"/>
</dbReference>
<comment type="caution">
    <text evidence="2">The sequence shown here is derived from an EMBL/GenBank/DDBJ whole genome shotgun (WGS) entry which is preliminary data.</text>
</comment>